<organism evidence="1 2">
    <name type="scientific">Actinomyces viscosus</name>
    <dbReference type="NCBI Taxonomy" id="1656"/>
    <lineage>
        <taxon>Bacteria</taxon>
        <taxon>Bacillati</taxon>
        <taxon>Actinomycetota</taxon>
        <taxon>Actinomycetes</taxon>
        <taxon>Actinomycetales</taxon>
        <taxon>Actinomycetaceae</taxon>
        <taxon>Actinomyces</taxon>
    </lineage>
</organism>
<dbReference type="AlphaFoldDB" id="A0A448PJX9"/>
<accession>A0A448PJX9</accession>
<dbReference type="RefSeq" id="WP_126413818.1">
    <property type="nucleotide sequence ID" value="NZ_JASPER010000009.1"/>
</dbReference>
<sequence length="150" mass="16119">MSGYALIADEPWFTLPIDQSASPDAVPFLRLGLADDDGDPVIIVDLIAFPARGEASETLPALITVEDNERGPRTPEKVELGEGAAAYRSIGAVPGPWEEDTAIPQFLCCHALRRGGIDVLARTWLGPDPRILTEVITPLETMLASLQIDS</sequence>
<evidence type="ECO:0000313" key="2">
    <source>
        <dbReference type="Proteomes" id="UP000268658"/>
    </source>
</evidence>
<proteinExistence type="predicted"/>
<protein>
    <submittedName>
        <fullName evidence="1">Uncharacterized protein</fullName>
    </submittedName>
</protein>
<reference evidence="1 2" key="1">
    <citation type="submission" date="2018-12" db="EMBL/GenBank/DDBJ databases">
        <authorList>
            <consortium name="Pathogen Informatics"/>
        </authorList>
    </citation>
    <scope>NUCLEOTIDE SEQUENCE [LARGE SCALE GENOMIC DNA]</scope>
    <source>
        <strain evidence="1 2">NCTC10951</strain>
    </source>
</reference>
<evidence type="ECO:0000313" key="1">
    <source>
        <dbReference type="EMBL" id="VEI15444.1"/>
    </source>
</evidence>
<dbReference type="EMBL" id="LR134477">
    <property type="protein sequence ID" value="VEI15444.1"/>
    <property type="molecule type" value="Genomic_DNA"/>
</dbReference>
<gene>
    <name evidence="1" type="ORF">NCTC10951_01155</name>
</gene>
<dbReference type="OrthoDB" id="9979394at2"/>
<name>A0A448PJX9_ACTVI</name>
<dbReference type="KEGG" id="avc:NCTC10951_01155"/>
<dbReference type="Proteomes" id="UP000268658">
    <property type="component" value="Chromosome"/>
</dbReference>